<evidence type="ECO:0000313" key="2">
    <source>
        <dbReference type="Proteomes" id="UP001314170"/>
    </source>
</evidence>
<accession>A0AAV1SQV2</accession>
<gene>
    <name evidence="1" type="ORF">DCAF_LOCUS26681</name>
</gene>
<organism evidence="1 2">
    <name type="scientific">Dovyalis caffra</name>
    <dbReference type="NCBI Taxonomy" id="77055"/>
    <lineage>
        <taxon>Eukaryota</taxon>
        <taxon>Viridiplantae</taxon>
        <taxon>Streptophyta</taxon>
        <taxon>Embryophyta</taxon>
        <taxon>Tracheophyta</taxon>
        <taxon>Spermatophyta</taxon>
        <taxon>Magnoliopsida</taxon>
        <taxon>eudicotyledons</taxon>
        <taxon>Gunneridae</taxon>
        <taxon>Pentapetalae</taxon>
        <taxon>rosids</taxon>
        <taxon>fabids</taxon>
        <taxon>Malpighiales</taxon>
        <taxon>Salicaceae</taxon>
        <taxon>Flacourtieae</taxon>
        <taxon>Dovyalis</taxon>
    </lineage>
</organism>
<protein>
    <submittedName>
        <fullName evidence="1">Uncharacterized protein</fullName>
    </submittedName>
</protein>
<dbReference type="AlphaFoldDB" id="A0AAV1SQV2"/>
<reference evidence="1 2" key="1">
    <citation type="submission" date="2024-01" db="EMBL/GenBank/DDBJ databases">
        <authorList>
            <person name="Waweru B."/>
        </authorList>
    </citation>
    <scope>NUCLEOTIDE SEQUENCE [LARGE SCALE GENOMIC DNA]</scope>
</reference>
<dbReference type="EMBL" id="CAWUPB010001197">
    <property type="protein sequence ID" value="CAK7356410.1"/>
    <property type="molecule type" value="Genomic_DNA"/>
</dbReference>
<dbReference type="Proteomes" id="UP001314170">
    <property type="component" value="Unassembled WGS sequence"/>
</dbReference>
<keyword evidence="2" id="KW-1185">Reference proteome</keyword>
<evidence type="ECO:0000313" key="1">
    <source>
        <dbReference type="EMBL" id="CAK7356410.1"/>
    </source>
</evidence>
<proteinExistence type="predicted"/>
<sequence>MDYITKVASWLSSQSNLPLLSCPFQPHELILTCLYSKKKLLFLQGADVGKQMYSGKTAKIKQKVT</sequence>
<name>A0AAV1SQV2_9ROSI</name>
<comment type="caution">
    <text evidence="1">The sequence shown here is derived from an EMBL/GenBank/DDBJ whole genome shotgun (WGS) entry which is preliminary data.</text>
</comment>